<evidence type="ECO:0000313" key="2">
    <source>
        <dbReference type="Proteomes" id="UP000553632"/>
    </source>
</evidence>
<name>A0A7J6RZB8_PEROL</name>
<dbReference type="AlphaFoldDB" id="A0A7J6RZB8"/>
<keyword evidence="2" id="KW-1185">Reference proteome</keyword>
<organism evidence="1 2">
    <name type="scientific">Perkinsus olseni</name>
    <name type="common">Perkinsus atlanticus</name>
    <dbReference type="NCBI Taxonomy" id="32597"/>
    <lineage>
        <taxon>Eukaryota</taxon>
        <taxon>Sar</taxon>
        <taxon>Alveolata</taxon>
        <taxon>Perkinsozoa</taxon>
        <taxon>Perkinsea</taxon>
        <taxon>Perkinsida</taxon>
        <taxon>Perkinsidae</taxon>
        <taxon>Perkinsus</taxon>
    </lineage>
</organism>
<reference evidence="1 2" key="1">
    <citation type="submission" date="2020-04" db="EMBL/GenBank/DDBJ databases">
        <title>Perkinsus olseni comparative genomics.</title>
        <authorList>
            <person name="Bogema D.R."/>
        </authorList>
    </citation>
    <scope>NUCLEOTIDE SEQUENCE [LARGE SCALE GENOMIC DNA]</scope>
    <source>
        <strain evidence="1 2">ATCC PRA-207</strain>
    </source>
</reference>
<evidence type="ECO:0000313" key="1">
    <source>
        <dbReference type="EMBL" id="KAF4726054.1"/>
    </source>
</evidence>
<dbReference type="Proteomes" id="UP000553632">
    <property type="component" value="Unassembled WGS sequence"/>
</dbReference>
<dbReference type="EMBL" id="JABANO010021891">
    <property type="protein sequence ID" value="KAF4726054.1"/>
    <property type="molecule type" value="Genomic_DNA"/>
</dbReference>
<comment type="caution">
    <text evidence="1">The sequence shown here is derived from an EMBL/GenBank/DDBJ whole genome shotgun (WGS) entry which is preliminary data.</text>
</comment>
<gene>
    <name evidence="1" type="ORF">FOZ63_029242</name>
</gene>
<proteinExistence type="predicted"/>
<accession>A0A7J6RZB8</accession>
<protein>
    <submittedName>
        <fullName evidence="1">Uncharacterized protein</fullName>
    </submittedName>
</protein>
<sequence length="327" mass="38097">MRYRRGSPVYVNGDLAGLLNSLATFMEASRPVRLVEPVSYAPPPDPAQPFEQELPPDPHVVEIPPTTSNGCCTDACGVPAEKRRRTMYDTNYFMEKQESPEDGWRDMEEERRWPEPQEQEEELYSDWEWCDPPVTRRAAYRRNRKRNEVDWRCPVRGCHAAVEPSELESHILAQHQGSSHAAEIRRRFEDERAFREREENPAGERPKIAGVRCPTPLVGLLLAKGTTSSKGEFQQHPREGWTLARICASLIYSCRIERIGKMRERCLEELLSRVYQPIMEKLPRAYRNGDLEPIWAAMCEAYRRRTLPMDERATVLLLWRYSRELPQ</sequence>